<dbReference type="GO" id="GO:0008270">
    <property type="term" value="F:zinc ion binding"/>
    <property type="evidence" value="ECO:0007669"/>
    <property type="project" value="UniProtKB-KW"/>
</dbReference>
<evidence type="ECO:0000256" key="4">
    <source>
        <dbReference type="ARBA" id="ARBA00022833"/>
    </source>
</evidence>
<feature type="domain" description="DUF7615" evidence="8">
    <location>
        <begin position="348"/>
        <end position="452"/>
    </location>
</feature>
<evidence type="ECO:0000256" key="1">
    <source>
        <dbReference type="ARBA" id="ARBA00004123"/>
    </source>
</evidence>
<name>A0AAF1BKE9_DAUCS</name>
<dbReference type="InterPro" id="IPR032881">
    <property type="entry name" value="Oberon-like_PHD"/>
</dbReference>
<dbReference type="InterPro" id="IPR056034">
    <property type="entry name" value="DUF7615"/>
</dbReference>
<dbReference type="GO" id="GO:0005634">
    <property type="term" value="C:nucleus"/>
    <property type="evidence" value="ECO:0007669"/>
    <property type="project" value="UniProtKB-SubCell"/>
</dbReference>
<sequence length="457" mass="51252">MAIDNDENNRGATEMPENGLYLYPVSAQASGEGLPYAPVDWPEPGDIWRWKVGNRVAVSGYFIDRYLYLPKRLQRVNKAKSFKSKLAVEQYIQKIGADVEAFFALFSWKIPSREQSEVKGEDLGSELQHGIRCCKAGNTSCGSLVESDEALPGHMVCDICCTEPHFCRDCCCILCCKTIDIAYGGYSFIRCEAVIGEGVICGHLAHMRCALGSCMAGVVEGCIGLDTEYYCRRCDTRTDLLSHVAKLLQTCEAIESRDEIMKILDLGASVLHGTQRLAAMKLLHHIELVMGKLQSGTCLEDVWKMEHTSAANLGILIHDALESSMNEKPAHDRIASPHKVSESFDPVIESLKLEVKVDEMLAALRKSQEQEYNMARDKLCEHKNYLKDLYQQLNKEKAELAQHAAHNAHRGALTKLVRNRLDQIKSEEIKLKEMEEVAKGFGRTSKKILKKHFDLHC</sequence>
<dbReference type="Pfam" id="PF07227">
    <property type="entry name" value="PHD_Oberon"/>
    <property type="match status" value="1"/>
</dbReference>
<evidence type="ECO:0000259" key="8">
    <source>
        <dbReference type="Pfam" id="PF24590"/>
    </source>
</evidence>
<evidence type="ECO:0000256" key="5">
    <source>
        <dbReference type="ARBA" id="ARBA00023242"/>
    </source>
</evidence>
<keyword evidence="2" id="KW-0479">Metal-binding</keyword>
<dbReference type="PANTHER" id="PTHR33345:SF6">
    <property type="entry name" value="OS03G0747200 PROTEIN"/>
    <property type="match status" value="1"/>
</dbReference>
<evidence type="ECO:0000313" key="10">
    <source>
        <dbReference type="Proteomes" id="UP000077755"/>
    </source>
</evidence>
<evidence type="ECO:0000259" key="6">
    <source>
        <dbReference type="Pfam" id="PF07227"/>
    </source>
</evidence>
<feature type="domain" description="Oberon-like PHD finger" evidence="6">
    <location>
        <begin position="137"/>
        <end position="267"/>
    </location>
</feature>
<dbReference type="AlphaFoldDB" id="A0AAF1BKE9"/>
<reference evidence="9" key="1">
    <citation type="journal article" date="2016" name="Nat. Genet.">
        <title>A high-quality carrot genome assembly provides new insights into carotenoid accumulation and asterid genome evolution.</title>
        <authorList>
            <person name="Iorizzo M."/>
            <person name="Ellison S."/>
            <person name="Senalik D."/>
            <person name="Zeng P."/>
            <person name="Satapoomin P."/>
            <person name="Huang J."/>
            <person name="Bowman M."/>
            <person name="Iovene M."/>
            <person name="Sanseverino W."/>
            <person name="Cavagnaro P."/>
            <person name="Yildiz M."/>
            <person name="Macko-Podgorni A."/>
            <person name="Moranska E."/>
            <person name="Grzebelus E."/>
            <person name="Grzebelus D."/>
            <person name="Ashrafi H."/>
            <person name="Zheng Z."/>
            <person name="Cheng S."/>
            <person name="Spooner D."/>
            <person name="Van Deynze A."/>
            <person name="Simon P."/>
        </authorList>
    </citation>
    <scope>NUCLEOTIDE SEQUENCE</scope>
    <source>
        <tissue evidence="9">Leaf</tissue>
    </source>
</reference>
<feature type="domain" description="DUF7081" evidence="7">
    <location>
        <begin position="24"/>
        <end position="112"/>
    </location>
</feature>
<protein>
    <recommendedName>
        <fullName evidence="11">Oberon PHD finger domain-containing protein</fullName>
    </recommendedName>
</protein>
<dbReference type="KEGG" id="dcr:108202757"/>
<dbReference type="InterPro" id="IPR055508">
    <property type="entry name" value="DUF7081"/>
</dbReference>
<dbReference type="EMBL" id="CP093351">
    <property type="protein sequence ID" value="WOH16056.1"/>
    <property type="molecule type" value="Genomic_DNA"/>
</dbReference>
<proteinExistence type="predicted"/>
<organism evidence="9 10">
    <name type="scientific">Daucus carota subsp. sativus</name>
    <name type="common">Carrot</name>
    <dbReference type="NCBI Taxonomy" id="79200"/>
    <lineage>
        <taxon>Eukaryota</taxon>
        <taxon>Viridiplantae</taxon>
        <taxon>Streptophyta</taxon>
        <taxon>Embryophyta</taxon>
        <taxon>Tracheophyta</taxon>
        <taxon>Spermatophyta</taxon>
        <taxon>Magnoliopsida</taxon>
        <taxon>eudicotyledons</taxon>
        <taxon>Gunneridae</taxon>
        <taxon>Pentapetalae</taxon>
        <taxon>asterids</taxon>
        <taxon>campanulids</taxon>
        <taxon>Apiales</taxon>
        <taxon>Apiaceae</taxon>
        <taxon>Apioideae</taxon>
        <taxon>Scandiceae</taxon>
        <taxon>Daucinae</taxon>
        <taxon>Daucus</taxon>
        <taxon>Daucus sect. Daucus</taxon>
    </lineage>
</organism>
<evidence type="ECO:0008006" key="11">
    <source>
        <dbReference type="Google" id="ProtNLM"/>
    </source>
</evidence>
<evidence type="ECO:0000313" key="9">
    <source>
        <dbReference type="EMBL" id="WOH16056.1"/>
    </source>
</evidence>
<evidence type="ECO:0000256" key="2">
    <source>
        <dbReference type="ARBA" id="ARBA00022723"/>
    </source>
</evidence>
<gene>
    <name evidence="9" type="ORF">DCAR_0935605</name>
</gene>
<reference evidence="9" key="2">
    <citation type="submission" date="2022-03" db="EMBL/GenBank/DDBJ databases">
        <title>Draft title - Genomic analysis of global carrot germplasm unveils the trajectory of domestication and the origin of high carotenoid orange carrot.</title>
        <authorList>
            <person name="Iorizzo M."/>
            <person name="Ellison S."/>
            <person name="Senalik D."/>
            <person name="Macko-Podgorni A."/>
            <person name="Grzebelus D."/>
            <person name="Bostan H."/>
            <person name="Rolling W."/>
            <person name="Curaba J."/>
            <person name="Simon P."/>
        </authorList>
    </citation>
    <scope>NUCLEOTIDE SEQUENCE</scope>
    <source>
        <tissue evidence="9">Leaf</tissue>
    </source>
</reference>
<keyword evidence="3" id="KW-0863">Zinc-finger</keyword>
<keyword evidence="10" id="KW-1185">Reference proteome</keyword>
<evidence type="ECO:0000259" key="7">
    <source>
        <dbReference type="Pfam" id="PF23299"/>
    </source>
</evidence>
<keyword evidence="4" id="KW-0862">Zinc</keyword>
<keyword evidence="5" id="KW-0539">Nucleus</keyword>
<dbReference type="Pfam" id="PF24590">
    <property type="entry name" value="DUF7615"/>
    <property type="match status" value="1"/>
</dbReference>
<dbReference type="Pfam" id="PF23299">
    <property type="entry name" value="DUF7081"/>
    <property type="match status" value="1"/>
</dbReference>
<dbReference type="Proteomes" id="UP000077755">
    <property type="component" value="Chromosome 9"/>
</dbReference>
<comment type="subcellular location">
    <subcellularLocation>
        <location evidence="1">Nucleus</location>
    </subcellularLocation>
</comment>
<accession>A0AAF1BKE9</accession>
<evidence type="ECO:0000256" key="3">
    <source>
        <dbReference type="ARBA" id="ARBA00022771"/>
    </source>
</evidence>
<dbReference type="PANTHER" id="PTHR33345">
    <property type="entry name" value="ADAPTER PROTEIN, PUTATIVE-RELATED"/>
    <property type="match status" value="1"/>
</dbReference>